<proteinExistence type="predicted"/>
<accession>A0A1M5IB93</accession>
<sequence length="130" mass="15259">MKQKPKHCQRTSDLRFLEAAIRNGGPIGVQEGQRFNFILRRYASEVRLMASELNPAYYQQVLKPYMEGPEPMRKWIMRTLLPIPRLLTFEEQVQVATHPGIDAAHLKLCMRQGDTYLQALVHLEDHMRWL</sequence>
<gene>
    <name evidence="1" type="ORF">SAMN05444008_1233</name>
</gene>
<dbReference type="AlphaFoldDB" id="A0A1M5IB93"/>
<evidence type="ECO:0000313" key="1">
    <source>
        <dbReference type="EMBL" id="SHG25339.1"/>
    </source>
</evidence>
<dbReference type="RefSeq" id="WP_073047919.1">
    <property type="nucleotide sequence ID" value="NZ_FQUO01000023.1"/>
</dbReference>
<name>A0A1M5IB93_9BACT</name>
<protein>
    <submittedName>
        <fullName evidence="1">Uncharacterized protein</fullName>
    </submittedName>
</protein>
<evidence type="ECO:0000313" key="2">
    <source>
        <dbReference type="Proteomes" id="UP000184368"/>
    </source>
</evidence>
<dbReference type="STRING" id="1302690.BUE76_01825"/>
<organism evidence="1 2">
    <name type="scientific">Cnuella takakiae</name>
    <dbReference type="NCBI Taxonomy" id="1302690"/>
    <lineage>
        <taxon>Bacteria</taxon>
        <taxon>Pseudomonadati</taxon>
        <taxon>Bacteroidota</taxon>
        <taxon>Chitinophagia</taxon>
        <taxon>Chitinophagales</taxon>
        <taxon>Chitinophagaceae</taxon>
        <taxon>Cnuella</taxon>
    </lineage>
</organism>
<dbReference type="Proteomes" id="UP000184368">
    <property type="component" value="Unassembled WGS sequence"/>
</dbReference>
<reference evidence="1 2" key="1">
    <citation type="submission" date="2016-11" db="EMBL/GenBank/DDBJ databases">
        <authorList>
            <person name="Jaros S."/>
            <person name="Januszkiewicz K."/>
            <person name="Wedrychowicz H."/>
        </authorList>
    </citation>
    <scope>NUCLEOTIDE SEQUENCE [LARGE SCALE GENOMIC DNA]</scope>
    <source>
        <strain evidence="1 2">DSM 26897</strain>
    </source>
</reference>
<dbReference type="EMBL" id="FQUO01000023">
    <property type="protein sequence ID" value="SHG25339.1"/>
    <property type="molecule type" value="Genomic_DNA"/>
</dbReference>
<keyword evidence="2" id="KW-1185">Reference proteome</keyword>